<organism evidence="2 3">
    <name type="scientific">Dreissena polymorpha</name>
    <name type="common">Zebra mussel</name>
    <name type="synonym">Mytilus polymorpha</name>
    <dbReference type="NCBI Taxonomy" id="45954"/>
    <lineage>
        <taxon>Eukaryota</taxon>
        <taxon>Metazoa</taxon>
        <taxon>Spiralia</taxon>
        <taxon>Lophotrochozoa</taxon>
        <taxon>Mollusca</taxon>
        <taxon>Bivalvia</taxon>
        <taxon>Autobranchia</taxon>
        <taxon>Heteroconchia</taxon>
        <taxon>Euheterodonta</taxon>
        <taxon>Imparidentia</taxon>
        <taxon>Neoheterodontei</taxon>
        <taxon>Myida</taxon>
        <taxon>Dreissenoidea</taxon>
        <taxon>Dreissenidae</taxon>
        <taxon>Dreissena</taxon>
    </lineage>
</organism>
<keyword evidence="3" id="KW-1185">Reference proteome</keyword>
<protein>
    <submittedName>
        <fullName evidence="2">Uncharacterized protein</fullName>
    </submittedName>
</protein>
<evidence type="ECO:0000256" key="1">
    <source>
        <dbReference type="SAM" id="MobiDB-lite"/>
    </source>
</evidence>
<accession>A0A9D4HNZ1</accession>
<dbReference type="AlphaFoldDB" id="A0A9D4HNZ1"/>
<dbReference type="Proteomes" id="UP000828390">
    <property type="component" value="Unassembled WGS sequence"/>
</dbReference>
<feature type="region of interest" description="Disordered" evidence="1">
    <location>
        <begin position="45"/>
        <end position="69"/>
    </location>
</feature>
<comment type="caution">
    <text evidence="2">The sequence shown here is derived from an EMBL/GenBank/DDBJ whole genome shotgun (WGS) entry which is preliminary data.</text>
</comment>
<evidence type="ECO:0000313" key="2">
    <source>
        <dbReference type="EMBL" id="KAH3724318.1"/>
    </source>
</evidence>
<proteinExistence type="predicted"/>
<gene>
    <name evidence="2" type="ORF">DPMN_050134</name>
</gene>
<dbReference type="EMBL" id="JAIWYP010000012">
    <property type="protein sequence ID" value="KAH3724318.1"/>
    <property type="molecule type" value="Genomic_DNA"/>
</dbReference>
<sequence>MEDSSLMKLTLQLPDGKRVSFHVDEETYRLVVDEKDEDTIRYLVSQTVDGEQDSDSSDVPTTEDQSKCK</sequence>
<evidence type="ECO:0000313" key="3">
    <source>
        <dbReference type="Proteomes" id="UP000828390"/>
    </source>
</evidence>
<name>A0A9D4HNZ1_DREPO</name>
<reference evidence="2" key="2">
    <citation type="submission" date="2020-11" db="EMBL/GenBank/DDBJ databases">
        <authorList>
            <person name="McCartney M.A."/>
            <person name="Auch B."/>
            <person name="Kono T."/>
            <person name="Mallez S."/>
            <person name="Becker A."/>
            <person name="Gohl D.M."/>
            <person name="Silverstein K.A.T."/>
            <person name="Koren S."/>
            <person name="Bechman K.B."/>
            <person name="Herman A."/>
            <person name="Abrahante J.E."/>
            <person name="Garbe J."/>
        </authorList>
    </citation>
    <scope>NUCLEOTIDE SEQUENCE</scope>
    <source>
        <strain evidence="2">Duluth1</strain>
        <tissue evidence="2">Whole animal</tissue>
    </source>
</reference>
<reference evidence="2" key="1">
    <citation type="journal article" date="2019" name="bioRxiv">
        <title>The Genome of the Zebra Mussel, Dreissena polymorpha: A Resource for Invasive Species Research.</title>
        <authorList>
            <person name="McCartney M.A."/>
            <person name="Auch B."/>
            <person name="Kono T."/>
            <person name="Mallez S."/>
            <person name="Zhang Y."/>
            <person name="Obille A."/>
            <person name="Becker A."/>
            <person name="Abrahante J.E."/>
            <person name="Garbe J."/>
            <person name="Badalamenti J.P."/>
            <person name="Herman A."/>
            <person name="Mangelson H."/>
            <person name="Liachko I."/>
            <person name="Sullivan S."/>
            <person name="Sone E.D."/>
            <person name="Koren S."/>
            <person name="Silverstein K.A.T."/>
            <person name="Beckman K.B."/>
            <person name="Gohl D.M."/>
        </authorList>
    </citation>
    <scope>NUCLEOTIDE SEQUENCE</scope>
    <source>
        <strain evidence="2">Duluth1</strain>
        <tissue evidence="2">Whole animal</tissue>
    </source>
</reference>